<feature type="region of interest" description="Disordered" evidence="1">
    <location>
        <begin position="192"/>
        <end position="288"/>
    </location>
</feature>
<keyword evidence="4" id="KW-1185">Reference proteome</keyword>
<feature type="compositionally biased region" description="Low complexity" evidence="1">
    <location>
        <begin position="462"/>
        <end position="471"/>
    </location>
</feature>
<feature type="domain" description="Flagellar hook-length control protein-like C-terminal" evidence="2">
    <location>
        <begin position="527"/>
        <end position="606"/>
    </location>
</feature>
<evidence type="ECO:0000313" key="4">
    <source>
        <dbReference type="Proteomes" id="UP000001591"/>
    </source>
</evidence>
<proteinExistence type="predicted"/>
<sequence length="653" mass="64037">MDILSAAPQKTAATAPALALALTGAAPQQTGGQQAGTQQTVDLFQQILGGMLGFTGGEAATDGTTVQRPRPSPGTMPAVAGIPPAAEAPPPLLPGEADAGSTGAVLPALTVFTTLTAGALAAETPAGDAGEVAESGAVDPASLTEPSGTVTVPLQVPAPGLSITAPQGSLPPGVTLPVDTPAVAGAADQVAPVPGLAGEPSPVTAAAQDPNSQGSRRLFAPSLPAADAPRTVAPQGMAGLQGSTAETTQNPLPAVGAISGQAGNAEDSEGSEEAGPAHPPVSTGDGTQTTAGAVQTEVAQLAAATGAARTQNQTVDAGIDAAAAPDALGDGAGRADEAASAAAADAAPKPGSGAAPASGGKPPRATVPPGTTGKGPDTAAAASGADSDRAVPDSALGSEETRERSARRTPAKPAAQEAEPIAAAPAAPQAPRPAQPLGTAAAASGTLVERAVTASGGKGESGLDSSLGRSSGSERDIATETAARTLSGDATRADGTDFASHLAATRGSRTAPQSLPALHQVAVTIQRGVQEGRNQLTVQLRPEELGRIDVRLEFESGGRIRAAVTADNPYTLDLLQRDSRGLEKALQDAGLRADSGSLSFSLRDEGRQAQQQQSDRGNGRAVAFAVEGETASDTPPSPPPVRVLAPGRVDVRI</sequence>
<dbReference type="HOGENOM" id="CLU_419703_0_0_5"/>
<reference evidence="3 4" key="1">
    <citation type="journal article" date="2010" name="BMC Genomics">
        <title>Metabolic flexibility revealed in the genome of the cyst-forming alpha-1 proteobacterium Rhodospirillum centenum.</title>
        <authorList>
            <person name="Lu Y.K."/>
            <person name="Marden J."/>
            <person name="Han M."/>
            <person name="Swingley W.D."/>
            <person name="Mastrian S.D."/>
            <person name="Chowdhury S.R."/>
            <person name="Hao J."/>
            <person name="Helmy T."/>
            <person name="Kim S."/>
            <person name="Kurdoglu A.A."/>
            <person name="Matthies H.J."/>
            <person name="Rollo D."/>
            <person name="Stothard P."/>
            <person name="Blankenship R.E."/>
            <person name="Bauer C.E."/>
            <person name="Touchman J.W."/>
        </authorList>
    </citation>
    <scope>NUCLEOTIDE SEQUENCE [LARGE SCALE GENOMIC DNA]</scope>
    <source>
        <strain evidence="4">ATCC 51521 / SW</strain>
    </source>
</reference>
<dbReference type="KEGG" id="rce:RC1_1397"/>
<dbReference type="AlphaFoldDB" id="B6IT43"/>
<keyword evidence="3" id="KW-0282">Flagellum</keyword>
<feature type="compositionally biased region" description="Polar residues" evidence="1">
    <location>
        <begin position="241"/>
        <end position="251"/>
    </location>
</feature>
<feature type="region of interest" description="Disordered" evidence="1">
    <location>
        <begin position="125"/>
        <end position="149"/>
    </location>
</feature>
<evidence type="ECO:0000256" key="1">
    <source>
        <dbReference type="SAM" id="MobiDB-lite"/>
    </source>
</evidence>
<feature type="region of interest" description="Disordered" evidence="1">
    <location>
        <begin position="328"/>
        <end position="476"/>
    </location>
</feature>
<accession>B6IT43</accession>
<protein>
    <submittedName>
        <fullName evidence="3">Flagellar hook-length control protein FliK, putative</fullName>
    </submittedName>
</protein>
<dbReference type="Proteomes" id="UP000001591">
    <property type="component" value="Chromosome"/>
</dbReference>
<dbReference type="Gene3D" id="3.30.750.140">
    <property type="match status" value="1"/>
</dbReference>
<evidence type="ECO:0000313" key="3">
    <source>
        <dbReference type="EMBL" id="ACI98801.1"/>
    </source>
</evidence>
<dbReference type="RefSeq" id="WP_012566588.1">
    <property type="nucleotide sequence ID" value="NC_011420.2"/>
</dbReference>
<feature type="compositionally biased region" description="Low complexity" evidence="1">
    <location>
        <begin position="338"/>
        <end position="364"/>
    </location>
</feature>
<dbReference type="InterPro" id="IPR021136">
    <property type="entry name" value="Flagellar_hook_control-like_C"/>
</dbReference>
<evidence type="ECO:0000259" key="2">
    <source>
        <dbReference type="Pfam" id="PF02120"/>
    </source>
</evidence>
<dbReference type="Pfam" id="PF02120">
    <property type="entry name" value="Flg_hook"/>
    <property type="match status" value="1"/>
</dbReference>
<dbReference type="STRING" id="414684.RC1_1397"/>
<feature type="compositionally biased region" description="Low complexity" evidence="1">
    <location>
        <begin position="411"/>
        <end position="427"/>
    </location>
</feature>
<dbReference type="InterPro" id="IPR038610">
    <property type="entry name" value="FliK-like_C_sf"/>
</dbReference>
<feature type="region of interest" description="Disordered" evidence="1">
    <location>
        <begin position="606"/>
        <end position="653"/>
    </location>
</feature>
<keyword evidence="3" id="KW-0969">Cilium</keyword>
<organism evidence="3 4">
    <name type="scientific">Rhodospirillum centenum (strain ATCC 51521 / SW)</name>
    <dbReference type="NCBI Taxonomy" id="414684"/>
    <lineage>
        <taxon>Bacteria</taxon>
        <taxon>Pseudomonadati</taxon>
        <taxon>Pseudomonadota</taxon>
        <taxon>Alphaproteobacteria</taxon>
        <taxon>Rhodospirillales</taxon>
        <taxon>Rhodospirillaceae</taxon>
        <taxon>Rhodospirillum</taxon>
    </lineage>
</organism>
<dbReference type="CDD" id="cd17470">
    <property type="entry name" value="T3SS_Flik_C"/>
    <property type="match status" value="1"/>
</dbReference>
<gene>
    <name evidence="3" type="primary">fliK</name>
    <name evidence="3" type="ordered locus">RC1_1397</name>
</gene>
<keyword evidence="3" id="KW-0966">Cell projection</keyword>
<dbReference type="EMBL" id="CP000613">
    <property type="protein sequence ID" value="ACI98801.1"/>
    <property type="molecule type" value="Genomic_DNA"/>
</dbReference>
<name>B6IT43_RHOCS</name>
<dbReference type="OrthoDB" id="7203912at2"/>
<dbReference type="eggNOG" id="COG3144">
    <property type="taxonomic scope" value="Bacteria"/>
</dbReference>